<reference evidence="2" key="1">
    <citation type="journal article" date="2019" name="bioRxiv">
        <title>The Genome of the Zebra Mussel, Dreissena polymorpha: A Resource for Invasive Species Research.</title>
        <authorList>
            <person name="McCartney M.A."/>
            <person name="Auch B."/>
            <person name="Kono T."/>
            <person name="Mallez S."/>
            <person name="Zhang Y."/>
            <person name="Obille A."/>
            <person name="Becker A."/>
            <person name="Abrahante J.E."/>
            <person name="Garbe J."/>
            <person name="Badalamenti J.P."/>
            <person name="Herman A."/>
            <person name="Mangelson H."/>
            <person name="Liachko I."/>
            <person name="Sullivan S."/>
            <person name="Sone E.D."/>
            <person name="Koren S."/>
            <person name="Silverstein K.A.T."/>
            <person name="Beckman K.B."/>
            <person name="Gohl D.M."/>
        </authorList>
    </citation>
    <scope>NUCLEOTIDE SEQUENCE</scope>
    <source>
        <strain evidence="2">Duluth1</strain>
        <tissue evidence="2">Whole animal</tissue>
    </source>
</reference>
<dbReference type="AlphaFoldDB" id="A0A9D4BUE8"/>
<proteinExistence type="predicted"/>
<organism evidence="2 3">
    <name type="scientific">Dreissena polymorpha</name>
    <name type="common">Zebra mussel</name>
    <name type="synonym">Mytilus polymorpha</name>
    <dbReference type="NCBI Taxonomy" id="45954"/>
    <lineage>
        <taxon>Eukaryota</taxon>
        <taxon>Metazoa</taxon>
        <taxon>Spiralia</taxon>
        <taxon>Lophotrochozoa</taxon>
        <taxon>Mollusca</taxon>
        <taxon>Bivalvia</taxon>
        <taxon>Autobranchia</taxon>
        <taxon>Heteroconchia</taxon>
        <taxon>Euheterodonta</taxon>
        <taxon>Imparidentia</taxon>
        <taxon>Neoheterodontei</taxon>
        <taxon>Myida</taxon>
        <taxon>Dreissenoidea</taxon>
        <taxon>Dreissenidae</taxon>
        <taxon>Dreissena</taxon>
    </lineage>
</organism>
<dbReference type="Proteomes" id="UP000828390">
    <property type="component" value="Unassembled WGS sequence"/>
</dbReference>
<accession>A0A9D4BUE8</accession>
<gene>
    <name evidence="2" type="ORF">DPMN_069511</name>
</gene>
<reference evidence="2" key="2">
    <citation type="submission" date="2020-11" db="EMBL/GenBank/DDBJ databases">
        <authorList>
            <person name="McCartney M.A."/>
            <person name="Auch B."/>
            <person name="Kono T."/>
            <person name="Mallez S."/>
            <person name="Becker A."/>
            <person name="Gohl D.M."/>
            <person name="Silverstein K.A.T."/>
            <person name="Koren S."/>
            <person name="Bechman K.B."/>
            <person name="Herman A."/>
            <person name="Abrahante J.E."/>
            <person name="Garbe J."/>
        </authorList>
    </citation>
    <scope>NUCLEOTIDE SEQUENCE</scope>
    <source>
        <strain evidence="2">Duluth1</strain>
        <tissue evidence="2">Whole animal</tissue>
    </source>
</reference>
<dbReference type="EMBL" id="JAIWYP010000014">
    <property type="protein sequence ID" value="KAH3710045.1"/>
    <property type="molecule type" value="Genomic_DNA"/>
</dbReference>
<sequence length="147" mass="16434">MTMFSHNNTLSGIDDFTQNATESSFYLDGNSTHSHTFPSLYQNDETNGLGTPVTIAIALGSAAFVIIIVVVVVCFVRRRIKEKKSRTWVDNLTLSYIADSNADLTKDNFDEMVSLDNDNFLNSLVDGQAFSVYSSGNNTRHYTYSYF</sequence>
<comment type="caution">
    <text evidence="2">The sequence shown here is derived from an EMBL/GenBank/DDBJ whole genome shotgun (WGS) entry which is preliminary data.</text>
</comment>
<protein>
    <submittedName>
        <fullName evidence="2">Uncharacterized protein</fullName>
    </submittedName>
</protein>
<feature type="transmembrane region" description="Helical" evidence="1">
    <location>
        <begin position="53"/>
        <end position="76"/>
    </location>
</feature>
<keyword evidence="1" id="KW-1133">Transmembrane helix</keyword>
<evidence type="ECO:0000256" key="1">
    <source>
        <dbReference type="SAM" id="Phobius"/>
    </source>
</evidence>
<keyword evidence="1" id="KW-0472">Membrane</keyword>
<evidence type="ECO:0000313" key="2">
    <source>
        <dbReference type="EMBL" id="KAH3710045.1"/>
    </source>
</evidence>
<keyword evidence="3" id="KW-1185">Reference proteome</keyword>
<name>A0A9D4BUE8_DREPO</name>
<keyword evidence="1" id="KW-0812">Transmembrane</keyword>
<evidence type="ECO:0000313" key="3">
    <source>
        <dbReference type="Proteomes" id="UP000828390"/>
    </source>
</evidence>